<sequence length="195" mass="21551">MCNDNEEQKDQSDHKSNKAVRIESSESQQNQTVEELEENAAEIKCPENKPDDAEHSKKNDDNKTSGGGAEDKSVKPSTTNEKVDELEGSTVKTECDRENKLDDAEHSENNDDNKTSGGEAEDKSVKPSTTNEKVDELEESTVKTECDRENKLDDAEHSENNDDNKTSGGEAEDKSVKPSTTNEKGKFSVKTLIIQ</sequence>
<keyword evidence="3" id="KW-1185">Reference proteome</keyword>
<feature type="compositionally biased region" description="Basic and acidic residues" evidence="1">
    <location>
        <begin position="44"/>
        <end position="74"/>
    </location>
</feature>
<evidence type="ECO:0000313" key="2">
    <source>
        <dbReference type="EMBL" id="CAK6983794.1"/>
    </source>
</evidence>
<accession>A0AAV1QLK1</accession>
<evidence type="ECO:0000313" key="3">
    <source>
        <dbReference type="Proteomes" id="UP001314229"/>
    </source>
</evidence>
<comment type="caution">
    <text evidence="2">The sequence shown here is derived from an EMBL/GenBank/DDBJ whole genome shotgun (WGS) entry which is preliminary data.</text>
</comment>
<feature type="compositionally biased region" description="Basic and acidic residues" evidence="1">
    <location>
        <begin position="1"/>
        <end position="24"/>
    </location>
</feature>
<name>A0AAV1QLK1_SCOSC</name>
<evidence type="ECO:0000256" key="1">
    <source>
        <dbReference type="SAM" id="MobiDB-lite"/>
    </source>
</evidence>
<reference evidence="2 3" key="1">
    <citation type="submission" date="2024-01" db="EMBL/GenBank/DDBJ databases">
        <authorList>
            <person name="Alioto T."/>
            <person name="Alioto T."/>
            <person name="Gomez Garrido J."/>
        </authorList>
    </citation>
    <scope>NUCLEOTIDE SEQUENCE [LARGE SCALE GENOMIC DNA]</scope>
</reference>
<feature type="compositionally biased region" description="Basic and acidic residues" evidence="1">
    <location>
        <begin position="140"/>
        <end position="176"/>
    </location>
</feature>
<gene>
    <name evidence="2" type="ORF">FSCOSCO3_A022077</name>
</gene>
<feature type="compositionally biased region" description="Basic and acidic residues" evidence="1">
    <location>
        <begin position="93"/>
        <end position="125"/>
    </location>
</feature>
<organism evidence="2 3">
    <name type="scientific">Scomber scombrus</name>
    <name type="common">Atlantic mackerel</name>
    <name type="synonym">Scomber vernalis</name>
    <dbReference type="NCBI Taxonomy" id="13677"/>
    <lineage>
        <taxon>Eukaryota</taxon>
        <taxon>Metazoa</taxon>
        <taxon>Chordata</taxon>
        <taxon>Craniata</taxon>
        <taxon>Vertebrata</taxon>
        <taxon>Euteleostomi</taxon>
        <taxon>Actinopterygii</taxon>
        <taxon>Neopterygii</taxon>
        <taxon>Teleostei</taxon>
        <taxon>Neoteleostei</taxon>
        <taxon>Acanthomorphata</taxon>
        <taxon>Pelagiaria</taxon>
        <taxon>Scombriformes</taxon>
        <taxon>Scombridae</taxon>
        <taxon>Scomber</taxon>
    </lineage>
</organism>
<dbReference type="AlphaFoldDB" id="A0AAV1QLK1"/>
<dbReference type="EMBL" id="CAWUFR010001459">
    <property type="protein sequence ID" value="CAK6983794.1"/>
    <property type="molecule type" value="Genomic_DNA"/>
</dbReference>
<feature type="region of interest" description="Disordered" evidence="1">
    <location>
        <begin position="1"/>
        <end position="195"/>
    </location>
</feature>
<dbReference type="Proteomes" id="UP001314229">
    <property type="component" value="Unassembled WGS sequence"/>
</dbReference>
<proteinExistence type="predicted"/>
<protein>
    <submittedName>
        <fullName evidence="2">Interferon-induced very large GTPase 1-like isoform X3</fullName>
    </submittedName>
</protein>